<evidence type="ECO:0000313" key="5">
    <source>
        <dbReference type="Proteomes" id="UP000292402"/>
    </source>
</evidence>
<protein>
    <submittedName>
        <fullName evidence="3">Uncharacterized protein</fullName>
    </submittedName>
</protein>
<dbReference type="EMBL" id="PDXF01000077">
    <property type="protein sequence ID" value="RYN90289.1"/>
    <property type="molecule type" value="Genomic_DNA"/>
</dbReference>
<accession>A0A4Q4MAW5</accession>
<feature type="compositionally biased region" description="Low complexity" evidence="1">
    <location>
        <begin position="45"/>
        <end position="59"/>
    </location>
</feature>
<evidence type="ECO:0000313" key="4">
    <source>
        <dbReference type="EMBL" id="RYN90289.1"/>
    </source>
</evidence>
<reference evidence="5 6" key="2">
    <citation type="journal article" date="2019" name="bioRxiv">
        <title>Genomics, evolutionary history and diagnostics of the Alternaria alternata species group including apple and Asian pear pathotypes.</title>
        <authorList>
            <person name="Armitage A.D."/>
            <person name="Cockerton H.M."/>
            <person name="Sreenivasaprasad S."/>
            <person name="Woodhall J.W."/>
            <person name="Lane C.R."/>
            <person name="Harrison R.J."/>
            <person name="Clarkson J.P."/>
        </authorList>
    </citation>
    <scope>NUCLEOTIDE SEQUENCE [LARGE SCALE GENOMIC DNA]</scope>
    <source>
        <strain evidence="5">FERA 1082</strain>
        <strain evidence="2">FERA 1164</strain>
        <strain evidence="6">FERA 635</strain>
    </source>
</reference>
<dbReference type="EMBL" id="PDXB01000014">
    <property type="protein sequence ID" value="RYN27678.1"/>
    <property type="molecule type" value="Genomic_DNA"/>
</dbReference>
<dbReference type="AlphaFoldDB" id="A0A4Q4MAW5"/>
<sequence>MPPVSQFPPARVFLKNAASTPSPITISTSRRASLTSPLSPRYTTSSSNASQSMAQMLSQRPSAREAQGSARRVTN</sequence>
<name>A0A4Q4MAW5_9PLEO</name>
<gene>
    <name evidence="3" type="ORF">AA0114_g8785</name>
    <name evidence="2" type="ORF">AA0115_g6461</name>
    <name evidence="4" type="ORF">AA0119_g11049</name>
</gene>
<comment type="caution">
    <text evidence="3">The sequence shown here is derived from an EMBL/GenBank/DDBJ whole genome shotgun (WGS) entry which is preliminary data.</text>
</comment>
<dbReference type="EMBL" id="PDXA01000032">
    <property type="protein sequence ID" value="RYN45764.1"/>
    <property type="molecule type" value="Genomic_DNA"/>
</dbReference>
<evidence type="ECO:0000313" key="3">
    <source>
        <dbReference type="EMBL" id="RYN45764.1"/>
    </source>
</evidence>
<organism evidence="3 5">
    <name type="scientific">Alternaria tenuissima</name>
    <dbReference type="NCBI Taxonomy" id="119927"/>
    <lineage>
        <taxon>Eukaryota</taxon>
        <taxon>Fungi</taxon>
        <taxon>Dikarya</taxon>
        <taxon>Ascomycota</taxon>
        <taxon>Pezizomycotina</taxon>
        <taxon>Dothideomycetes</taxon>
        <taxon>Pleosporomycetidae</taxon>
        <taxon>Pleosporales</taxon>
        <taxon>Pleosporineae</taxon>
        <taxon>Pleosporaceae</taxon>
        <taxon>Alternaria</taxon>
        <taxon>Alternaria sect. Alternaria</taxon>
        <taxon>Alternaria alternata complex</taxon>
    </lineage>
</organism>
<evidence type="ECO:0000256" key="1">
    <source>
        <dbReference type="SAM" id="MobiDB-lite"/>
    </source>
</evidence>
<proteinExistence type="predicted"/>
<keyword evidence="6" id="KW-1185">Reference proteome</keyword>
<feature type="region of interest" description="Disordered" evidence="1">
    <location>
        <begin position="17"/>
        <end position="75"/>
    </location>
</feature>
<dbReference type="Proteomes" id="UP000292340">
    <property type="component" value="Unassembled WGS sequence"/>
</dbReference>
<reference evidence="2" key="1">
    <citation type="submission" date="2017-10" db="EMBL/GenBank/DDBJ databases">
        <authorList>
            <person name="Armitage A.D."/>
            <person name="Barbara D.J."/>
            <person name="Woodhall J.W."/>
            <person name="Sreenivasaprasad S."/>
            <person name="Lane C.R."/>
            <person name="Clarkson J.P."/>
            <person name="Harrison R.J."/>
        </authorList>
    </citation>
    <scope>NUCLEOTIDE SEQUENCE</scope>
    <source>
        <strain evidence="2">FERA 1164</strain>
        <strain evidence="4">FERA 635</strain>
    </source>
</reference>
<dbReference type="Proteomes" id="UP000292402">
    <property type="component" value="Unassembled WGS sequence"/>
</dbReference>
<evidence type="ECO:0000313" key="2">
    <source>
        <dbReference type="EMBL" id="RYN27678.1"/>
    </source>
</evidence>
<evidence type="ECO:0000313" key="6">
    <source>
        <dbReference type="Proteomes" id="UP000293195"/>
    </source>
</evidence>
<feature type="compositionally biased region" description="Polar residues" evidence="1">
    <location>
        <begin position="30"/>
        <end position="44"/>
    </location>
</feature>
<feature type="compositionally biased region" description="Low complexity" evidence="1">
    <location>
        <begin position="19"/>
        <end position="29"/>
    </location>
</feature>
<dbReference type="Proteomes" id="UP000293195">
    <property type="component" value="Unassembled WGS sequence"/>
</dbReference>
<reference evidence="3" key="3">
    <citation type="journal article" date="2019" name="J. ISSAAS">
        <title>Genomics, evolutionary history and diagnostics of the Alternaria alternata species group including apple and Asian pear pathotypes.</title>
        <authorList>
            <person name="Armitage A.D."/>
            <person name="Cockerton H.M."/>
            <person name="Sreenivasaprasad S."/>
            <person name="Woodhall J."/>
            <person name="Lane C."/>
            <person name="Harrison R.J."/>
            <person name="Clarkson J.P."/>
        </authorList>
    </citation>
    <scope>NUCLEOTIDE SEQUENCE</scope>
    <source>
        <strain evidence="3">FERA 1082</strain>
    </source>
</reference>